<dbReference type="Pfam" id="PF01676">
    <property type="entry name" value="Metalloenzyme"/>
    <property type="match status" value="1"/>
</dbReference>
<dbReference type="PANTHER" id="PTHR31637">
    <property type="entry name" value="2,3-BISPHOSPHOGLYCERATE-INDEPENDENT PHOSPHOGLYCERATE MUTASE"/>
    <property type="match status" value="1"/>
</dbReference>
<dbReference type="Gene3D" id="3.40.720.10">
    <property type="entry name" value="Alkaline Phosphatase, subunit A"/>
    <property type="match status" value="1"/>
</dbReference>
<dbReference type="PANTHER" id="PTHR31637:SF0">
    <property type="entry name" value="2,3-BISPHOSPHOGLYCERATE-INDEPENDENT PHOSPHOGLYCERATE MUTASE"/>
    <property type="match status" value="1"/>
</dbReference>
<evidence type="ECO:0000313" key="2">
    <source>
        <dbReference type="EMBL" id="GAF80039.1"/>
    </source>
</evidence>
<dbReference type="GO" id="GO:0030145">
    <property type="term" value="F:manganese ion binding"/>
    <property type="evidence" value="ECO:0007669"/>
    <property type="project" value="TreeGrafter"/>
</dbReference>
<dbReference type="EMBL" id="BARS01005877">
    <property type="protein sequence ID" value="GAF80039.1"/>
    <property type="molecule type" value="Genomic_DNA"/>
</dbReference>
<dbReference type="AlphaFoldDB" id="X0SGA7"/>
<accession>X0SGA7</accession>
<dbReference type="InterPro" id="IPR006124">
    <property type="entry name" value="Metalloenzyme"/>
</dbReference>
<dbReference type="InterPro" id="IPR005995">
    <property type="entry name" value="Pgm_bpd_ind"/>
</dbReference>
<protein>
    <recommendedName>
        <fullName evidence="1">Metalloenzyme domain-containing protein</fullName>
    </recommendedName>
</protein>
<evidence type="ECO:0000259" key="1">
    <source>
        <dbReference type="Pfam" id="PF01676"/>
    </source>
</evidence>
<dbReference type="SUPFAM" id="SSF53649">
    <property type="entry name" value="Alkaline phosphatase-like"/>
    <property type="match status" value="1"/>
</dbReference>
<gene>
    <name evidence="2" type="ORF">S01H1_11524</name>
</gene>
<feature type="non-terminal residue" evidence="2">
    <location>
        <position position="1"/>
    </location>
</feature>
<comment type="caution">
    <text evidence="2">The sequence shown here is derived from an EMBL/GenBank/DDBJ whole genome shotgun (WGS) entry which is preliminary data.</text>
</comment>
<reference evidence="2" key="1">
    <citation type="journal article" date="2014" name="Front. Microbiol.">
        <title>High frequency of phylogenetically diverse reductive dehalogenase-homologous genes in deep subseafloor sedimentary metagenomes.</title>
        <authorList>
            <person name="Kawai M."/>
            <person name="Futagami T."/>
            <person name="Toyoda A."/>
            <person name="Takaki Y."/>
            <person name="Nishi S."/>
            <person name="Hori S."/>
            <person name="Arai W."/>
            <person name="Tsubouchi T."/>
            <person name="Morono Y."/>
            <person name="Uchiyama I."/>
            <person name="Ito T."/>
            <person name="Fujiyama A."/>
            <person name="Inagaki F."/>
            <person name="Takami H."/>
        </authorList>
    </citation>
    <scope>NUCLEOTIDE SEQUENCE</scope>
    <source>
        <strain evidence="2">Expedition CK06-06</strain>
    </source>
</reference>
<organism evidence="2">
    <name type="scientific">marine sediment metagenome</name>
    <dbReference type="NCBI Taxonomy" id="412755"/>
    <lineage>
        <taxon>unclassified sequences</taxon>
        <taxon>metagenomes</taxon>
        <taxon>ecological metagenomes</taxon>
    </lineage>
</organism>
<dbReference type="GO" id="GO:0006007">
    <property type="term" value="P:glucose catabolic process"/>
    <property type="evidence" value="ECO:0007669"/>
    <property type="project" value="InterPro"/>
</dbReference>
<dbReference type="InterPro" id="IPR017850">
    <property type="entry name" value="Alkaline_phosphatase_core_sf"/>
</dbReference>
<sequence>NSPFISFGKVLSNHGYNQWRVSGIDKAKALTLLSGNKVGDPLAGEERVTLSLPPEVRRYIKEFDQHKGEKGYKFEPYRKYPKIEVESLTDKVVDIINESDSKTVLLINLCNPDMVGHTGDVSAGILAMMAVDKALERVVTAVREKGGFVMITADHGNIEKMITEDGEPNTFHTANKVPLFIIGPKTTKLRDDGTLSDVAPTFLTLLFGKEIEEVNKGMKGRPLFANSR</sequence>
<dbReference type="GO" id="GO:0004619">
    <property type="term" value="F:phosphoglycerate mutase activity"/>
    <property type="evidence" value="ECO:0007669"/>
    <property type="project" value="InterPro"/>
</dbReference>
<proteinExistence type="predicted"/>
<feature type="domain" description="Metalloenzyme" evidence="1">
    <location>
        <begin position="77"/>
        <end position="206"/>
    </location>
</feature>
<name>X0SGA7_9ZZZZ</name>